<feature type="transmembrane region" description="Helical" evidence="1">
    <location>
        <begin position="12"/>
        <end position="29"/>
    </location>
</feature>
<sequence>MKVTKHSPSLGIAAAFVVVGLPVALMMIGG</sequence>
<keyword evidence="1" id="KW-0812">Transmembrane</keyword>
<dbReference type="HOGENOM" id="CLU_3403688_0_0_5"/>
<keyword evidence="1" id="KW-0472">Membrane</keyword>
<accession>Q0G2I2</accession>
<comment type="caution">
    <text evidence="2">The sequence shown here is derived from an EMBL/GenBank/DDBJ whole genome shotgun (WGS) entry which is preliminary data.</text>
</comment>
<gene>
    <name evidence="2" type="ORF">FP2506_00575</name>
</gene>
<name>Q0G2I2_9HYPH</name>
<organism evidence="2 3">
    <name type="scientific">Fulvimarina pelagi HTCC2506</name>
    <dbReference type="NCBI Taxonomy" id="314231"/>
    <lineage>
        <taxon>Bacteria</taxon>
        <taxon>Pseudomonadati</taxon>
        <taxon>Pseudomonadota</taxon>
        <taxon>Alphaproteobacteria</taxon>
        <taxon>Hyphomicrobiales</taxon>
        <taxon>Aurantimonadaceae</taxon>
        <taxon>Fulvimarina</taxon>
    </lineage>
</organism>
<keyword evidence="1" id="KW-1133">Transmembrane helix</keyword>
<keyword evidence="3" id="KW-1185">Reference proteome</keyword>
<evidence type="ECO:0000256" key="1">
    <source>
        <dbReference type="SAM" id="Phobius"/>
    </source>
</evidence>
<reference evidence="2 3" key="1">
    <citation type="journal article" date="2010" name="J. Bacteriol.">
        <title>Genome sequence of Fulvimarina pelagi HTCC2506T, a Mn(II)-oxidizing alphaproteobacterium possessing an aerobic anoxygenic photosynthetic gene cluster and Xanthorhodopsin.</title>
        <authorList>
            <person name="Kang I."/>
            <person name="Oh H.M."/>
            <person name="Lim S.I."/>
            <person name="Ferriera S."/>
            <person name="Giovannoni S.J."/>
            <person name="Cho J.C."/>
        </authorList>
    </citation>
    <scope>NUCLEOTIDE SEQUENCE [LARGE SCALE GENOMIC DNA]</scope>
    <source>
        <strain evidence="2 3">HTCC2506</strain>
    </source>
</reference>
<proteinExistence type="predicted"/>
<protein>
    <submittedName>
        <fullName evidence="2">Uncharacterized protein</fullName>
    </submittedName>
</protein>
<dbReference type="EMBL" id="AATP01000003">
    <property type="protein sequence ID" value="EAU41216.1"/>
    <property type="molecule type" value="Genomic_DNA"/>
</dbReference>
<dbReference type="AlphaFoldDB" id="Q0G2I2"/>
<dbReference type="Proteomes" id="UP000004310">
    <property type="component" value="Unassembled WGS sequence"/>
</dbReference>
<evidence type="ECO:0000313" key="3">
    <source>
        <dbReference type="Proteomes" id="UP000004310"/>
    </source>
</evidence>
<evidence type="ECO:0000313" key="2">
    <source>
        <dbReference type="EMBL" id="EAU41216.1"/>
    </source>
</evidence>